<evidence type="ECO:0000313" key="1">
    <source>
        <dbReference type="EMBL" id="KAI8441202.1"/>
    </source>
</evidence>
<dbReference type="EMBL" id="CM046115">
    <property type="protein sequence ID" value="KAI8441202.1"/>
    <property type="molecule type" value="Genomic_DNA"/>
</dbReference>
<protein>
    <submittedName>
        <fullName evidence="1">Uncharacterized protein</fullName>
    </submittedName>
</protein>
<organism evidence="1 2">
    <name type="scientific">Choristoneura fumiferana</name>
    <name type="common">Spruce budworm moth</name>
    <name type="synonym">Archips fumiferana</name>
    <dbReference type="NCBI Taxonomy" id="7141"/>
    <lineage>
        <taxon>Eukaryota</taxon>
        <taxon>Metazoa</taxon>
        <taxon>Ecdysozoa</taxon>
        <taxon>Arthropoda</taxon>
        <taxon>Hexapoda</taxon>
        <taxon>Insecta</taxon>
        <taxon>Pterygota</taxon>
        <taxon>Neoptera</taxon>
        <taxon>Endopterygota</taxon>
        <taxon>Lepidoptera</taxon>
        <taxon>Glossata</taxon>
        <taxon>Ditrysia</taxon>
        <taxon>Tortricoidea</taxon>
        <taxon>Tortricidae</taxon>
        <taxon>Tortricinae</taxon>
        <taxon>Choristoneura</taxon>
    </lineage>
</organism>
<comment type="caution">
    <text evidence="1">The sequence shown here is derived from an EMBL/GenBank/DDBJ whole genome shotgun (WGS) entry which is preliminary data.</text>
</comment>
<sequence length="1244" mass="126001">MFAKPYKVKSNNSLKNSEKKHLIQRIVDEFPAATEESAKSLVPLKSSCVCMKLVVHSGEAVDVFVVDGVPLVLGARGRLLPTVCALWRLPALLPALTVQAPVLPKIQNGAPLYLPGVCVPAGGAGFPMFARGAPLAAVTSDNAAAAAVGLAALASGDMLLKLGVLPAGGVCCRLGSVLPARGVCCRLGECAAGWGVCCRPGSVLPAGGVCCRLGECAAGWGSVLPAGECAAGRGSVLPAGGVCCQLGECAAGGGSVLPAGGVCCRPGECAAGWGSVLPAGGVCCRPGECAAGWGSVLPAGGVCCRPGECAAGWGSVLPDGECAAGWGSVLPAGGVCCRPGECAAGRGVCCRPGECAAGWGSVLPAGGVCCRPGSVLPAGGVCCRPGSVLPAGECAAGRGVCCRPGECAAGRGSVLPAGGVCCRPGECAAGRGSVLPAGGVCCRMGECAAGRGSVLPAGGVCCRPGECAASWGSVLPAGGVCCRLGECAAGWGSVLPAGECAAGWGSVLPAGGVCCRPGSVLPAGGVCCRPGECAAGRGSELPAGGVCCRLGECAAGWGSVLPAGGVCCRLGECAAGWGSVLPAGGVCCRPGECAAGRGCAAGWGVCCRLGECAAGELPAGVNVLPAGRGPLAIWSPHLLLGNAVLRMLAQIFLYDFVLILQYLDSSGVCLDVLHWVGDQLCRDPKFGKLERPRLPPPAHPALAALAALAARPDPSERLAAEVQQLHIQHGGKEEWPSLGGRAAQPVPQMPQETQVTKVPQVPHAPRVLDDAPAPAQQDDSWMDGAECGTAGASAGGGGGGGAGGAVPTDMDELLQWTLVSFIKQHAKSIELPLRASLLYRNYLLPLCPADRTLDVKKTSYKKVGKFLEAMQKRTCGSQVTVCVNTSLRDGSSGGAAGGARGGEGRGRRGGAERGAPARARPRPARRPRRPAPPAAPAAPADDDVEYTPPQVREMFAVTAAVADLFAPLKKGATLTAAEARAALTQYVQTRGLTSAHQKGAVTLDAVLARVLNGNEQESVRWDALMLGVQARMTPCTEMRFADGSCSLTRARLEPIKMQVVTRSGNKKVPPPPSPTAPAASPAPGSSPSRCRSSPAAGTRRYRPSCSLTRARLEPIKMQVVTRSGNKKREQEGTAPPFADGSCSLTRARLEPIKMQVVTRSGNKKVTLVSNLESFGFALGELARAWQRGAAAAAGVTRAPGARADQILLQGDQTYFVARLLVEKYGLPKKFVEGADKALKKKKGT</sequence>
<dbReference type="Proteomes" id="UP001064048">
    <property type="component" value="Chromosome 15"/>
</dbReference>
<proteinExistence type="predicted"/>
<gene>
    <name evidence="1" type="ORF">MSG28_009428</name>
</gene>
<reference evidence="1 2" key="1">
    <citation type="journal article" date="2022" name="Genome Biol. Evol.">
        <title>The Spruce Budworm Genome: Reconstructing the Evolutionary History of Antifreeze Proteins.</title>
        <authorList>
            <person name="Beliveau C."/>
            <person name="Gagne P."/>
            <person name="Picq S."/>
            <person name="Vernygora O."/>
            <person name="Keeling C.I."/>
            <person name="Pinkney K."/>
            <person name="Doucet D."/>
            <person name="Wen F."/>
            <person name="Johnston J.S."/>
            <person name="Maaroufi H."/>
            <person name="Boyle B."/>
            <person name="Laroche J."/>
            <person name="Dewar K."/>
            <person name="Juretic N."/>
            <person name="Blackburn G."/>
            <person name="Nisole A."/>
            <person name="Brunet B."/>
            <person name="Brandao M."/>
            <person name="Lumley L."/>
            <person name="Duan J."/>
            <person name="Quan G."/>
            <person name="Lucarotti C.J."/>
            <person name="Roe A.D."/>
            <person name="Sperling F.A.H."/>
            <person name="Levesque R.C."/>
            <person name="Cusson M."/>
        </authorList>
    </citation>
    <scope>NUCLEOTIDE SEQUENCE [LARGE SCALE GENOMIC DNA]</scope>
    <source>
        <strain evidence="1">Glfc:IPQL:Cfum</strain>
    </source>
</reference>
<keyword evidence="2" id="KW-1185">Reference proteome</keyword>
<accession>A0ACC0KXI9</accession>
<name>A0ACC0KXI9_CHOFU</name>
<evidence type="ECO:0000313" key="2">
    <source>
        <dbReference type="Proteomes" id="UP001064048"/>
    </source>
</evidence>